<dbReference type="InterPro" id="IPR029058">
    <property type="entry name" value="AB_hydrolase_fold"/>
</dbReference>
<dbReference type="Pfam" id="PF00756">
    <property type="entry name" value="Esterase"/>
    <property type="match status" value="1"/>
</dbReference>
<keyword evidence="2" id="KW-1185">Reference proteome</keyword>
<dbReference type="InterPro" id="IPR050583">
    <property type="entry name" value="Mycobacterial_A85_antigen"/>
</dbReference>
<dbReference type="EMBL" id="CP074371">
    <property type="protein sequence ID" value="QVI24694.1"/>
    <property type="molecule type" value="Genomic_DNA"/>
</dbReference>
<name>A0ABX8CXR3_9NOCA</name>
<evidence type="ECO:0000313" key="1">
    <source>
        <dbReference type="EMBL" id="QVI24694.1"/>
    </source>
</evidence>
<dbReference type="Gene3D" id="3.40.50.1820">
    <property type="entry name" value="alpha/beta hydrolase"/>
    <property type="match status" value="1"/>
</dbReference>
<dbReference type="PANTHER" id="PTHR48098">
    <property type="entry name" value="ENTEROCHELIN ESTERASE-RELATED"/>
    <property type="match status" value="1"/>
</dbReference>
<protein>
    <submittedName>
        <fullName evidence="1">Esterase family protein</fullName>
    </submittedName>
</protein>
<dbReference type="InterPro" id="IPR000801">
    <property type="entry name" value="Esterase-like"/>
</dbReference>
<reference evidence="1 2" key="1">
    <citation type="submission" date="2021-04" db="EMBL/GenBank/DDBJ databases">
        <title>Nocardia tengchongensis.</title>
        <authorList>
            <person name="Zhuang k."/>
            <person name="Ran Y."/>
            <person name="Li W."/>
        </authorList>
    </citation>
    <scope>NUCLEOTIDE SEQUENCE [LARGE SCALE GENOMIC DNA]</scope>
    <source>
        <strain evidence="1 2">CFH S0057</strain>
    </source>
</reference>
<sequence length="321" mass="34141">MLAAVAIVLTSGSSGAEPPPAAAATVRQVAWLSARRVALSVDSPSMGAQVQVQLLLPRDWDSRPAAKFPLLLLLDGTRATDQESGWTKNAGAEAFYADKNVVVALPVGGVASYYTDWKQPAGGKTSRWETFLTKELPPLLQHDWRTTDARGVAGLSMGGAAAMMLAARTKGFARYAASFSGLLATTTLGMPQAIQLAMRQAGEDDTDHMWGPPGDAEWAAHDPYELAERLKGVSLYISSGSGFGGARDASSSIPGVSTDWSGAALEILARFSSQQFATKLNKLSIPVSVNYRPAGTHSWPYWDFEMRQSWPQAAAALGVEP</sequence>
<accession>A0ABX8CXR3</accession>
<dbReference type="Proteomes" id="UP000683310">
    <property type="component" value="Chromosome"/>
</dbReference>
<dbReference type="PANTHER" id="PTHR48098:SF1">
    <property type="entry name" value="DIACYLGLYCEROL ACYLTRANSFERASE_MYCOLYLTRANSFERASE AG85A"/>
    <property type="match status" value="1"/>
</dbReference>
<organism evidence="1 2">
    <name type="scientific">Nocardia tengchongensis</name>
    <dbReference type="NCBI Taxonomy" id="2055889"/>
    <lineage>
        <taxon>Bacteria</taxon>
        <taxon>Bacillati</taxon>
        <taxon>Actinomycetota</taxon>
        <taxon>Actinomycetes</taxon>
        <taxon>Mycobacteriales</taxon>
        <taxon>Nocardiaceae</taxon>
        <taxon>Nocardia</taxon>
    </lineage>
</organism>
<dbReference type="SUPFAM" id="SSF53474">
    <property type="entry name" value="alpha/beta-Hydrolases"/>
    <property type="match status" value="1"/>
</dbReference>
<proteinExistence type="predicted"/>
<gene>
    <name evidence="1" type="ORF">KHQ06_06730</name>
</gene>
<evidence type="ECO:0000313" key="2">
    <source>
        <dbReference type="Proteomes" id="UP000683310"/>
    </source>
</evidence>